<evidence type="ECO:0000259" key="1">
    <source>
        <dbReference type="Pfam" id="PF21787"/>
    </source>
</evidence>
<gene>
    <name evidence="3" type="ORF">NQ315_013482</name>
</gene>
<evidence type="ECO:0000259" key="2">
    <source>
        <dbReference type="Pfam" id="PF21788"/>
    </source>
</evidence>
<dbReference type="InterPro" id="IPR048365">
    <property type="entry name" value="TNP-like_RNaseH_N"/>
</dbReference>
<dbReference type="Proteomes" id="UP001159042">
    <property type="component" value="Unassembled WGS sequence"/>
</dbReference>
<dbReference type="AlphaFoldDB" id="A0AAV8VDZ4"/>
<evidence type="ECO:0000313" key="3">
    <source>
        <dbReference type="EMBL" id="KAJ8912414.1"/>
    </source>
</evidence>
<feature type="non-terminal residue" evidence="3">
    <location>
        <position position="418"/>
    </location>
</feature>
<feature type="domain" description="Transposable element P transposase-like GTP-binding insertion" evidence="2">
    <location>
        <begin position="173"/>
        <end position="255"/>
    </location>
</feature>
<comment type="caution">
    <text evidence="3">The sequence shown here is derived from an EMBL/GenBank/DDBJ whole genome shotgun (WGS) entry which is preliminary data.</text>
</comment>
<feature type="domain" description="Transposable element P transposase-like RNase H" evidence="1">
    <location>
        <begin position="12"/>
        <end position="141"/>
    </location>
</feature>
<dbReference type="InterPro" id="IPR048366">
    <property type="entry name" value="TNP-like_GBD"/>
</dbReference>
<organism evidence="3 4">
    <name type="scientific">Exocentrus adspersus</name>
    <dbReference type="NCBI Taxonomy" id="1586481"/>
    <lineage>
        <taxon>Eukaryota</taxon>
        <taxon>Metazoa</taxon>
        <taxon>Ecdysozoa</taxon>
        <taxon>Arthropoda</taxon>
        <taxon>Hexapoda</taxon>
        <taxon>Insecta</taxon>
        <taxon>Pterygota</taxon>
        <taxon>Neoptera</taxon>
        <taxon>Endopterygota</taxon>
        <taxon>Coleoptera</taxon>
        <taxon>Polyphaga</taxon>
        <taxon>Cucujiformia</taxon>
        <taxon>Chrysomeloidea</taxon>
        <taxon>Cerambycidae</taxon>
        <taxon>Lamiinae</taxon>
        <taxon>Acanthocinini</taxon>
        <taxon>Exocentrus</taxon>
    </lineage>
</organism>
<dbReference type="Pfam" id="PF21787">
    <property type="entry name" value="TNP-like_RNaseH_N"/>
    <property type="match status" value="1"/>
</dbReference>
<evidence type="ECO:0008006" key="5">
    <source>
        <dbReference type="Google" id="ProtNLM"/>
    </source>
</evidence>
<protein>
    <recommendedName>
        <fullName evidence="5">Transposable element P transposase</fullName>
    </recommendedName>
</protein>
<keyword evidence="4" id="KW-1185">Reference proteome</keyword>
<dbReference type="EMBL" id="JANEYG010000131">
    <property type="protein sequence ID" value="KAJ8912414.1"/>
    <property type="molecule type" value="Genomic_DNA"/>
</dbReference>
<accession>A0AAV8VDZ4</accession>
<sequence>MALLNKIPFNVSLNEKIFEVLKDLALKLYSLDRYSVLLFDEMSIEPALSYGQKNYTVIGFEDDGHERKLKFADHALVLLLKGIKKKWKQPISYYFSQGGFNAVQLKQILKTTIEALQQIGFTIIGTVCDQYSSNINAIKQLVEDSERERNMYSDLQLFRIGGQEIVGIFDPPHLLKGIRNNLLKYNLKFVTNGTAKLCSWNDIVQLYDLDVGDFNTRMCYKLTETHIYEDKMKKMKVKHVAQVFSHRVSTAIRWTIRYGKLLEVVTEKYLSYIAIYKYIANYKYSFYYSKKNHITTLFPTRKDNLLSNTAEGTADFLSLMDQLFDSVNGSTYEADHGKDLKCAVKKNSPRLHFWKESIEVLESAKFIKQNNSELVPPSLNNWIKTMKAFIYIWNTVSKVGFAYLTPRHINQDPLENFF</sequence>
<evidence type="ECO:0000313" key="4">
    <source>
        <dbReference type="Proteomes" id="UP001159042"/>
    </source>
</evidence>
<dbReference type="Pfam" id="PF21788">
    <property type="entry name" value="TNP-like_GBD"/>
    <property type="match status" value="1"/>
</dbReference>
<name>A0AAV8VDZ4_9CUCU</name>
<reference evidence="3 4" key="1">
    <citation type="journal article" date="2023" name="Insect Mol. Biol.">
        <title>Genome sequencing provides insights into the evolution of gene families encoding plant cell wall-degrading enzymes in longhorned beetles.</title>
        <authorList>
            <person name="Shin N.R."/>
            <person name="Okamura Y."/>
            <person name="Kirsch R."/>
            <person name="Pauchet Y."/>
        </authorList>
    </citation>
    <scope>NUCLEOTIDE SEQUENCE [LARGE SCALE GENOMIC DNA]</scope>
    <source>
        <strain evidence="3">EAD_L_NR</strain>
    </source>
</reference>
<proteinExistence type="predicted"/>